<evidence type="ECO:0000256" key="9">
    <source>
        <dbReference type="ARBA" id="ARBA00041902"/>
    </source>
</evidence>
<protein>
    <recommendedName>
        <fullName evidence="8">Cyclin-dependent kinase 2 homolog</fullName>
        <ecNumber evidence="1">2.7.11.22</ecNumber>
    </recommendedName>
    <alternativeName>
        <fullName evidence="9">Cell division control protein 2 homolog</fullName>
    </alternativeName>
    <alternativeName>
        <fullName evidence="10">cdc2-related kinase 2</fullName>
    </alternativeName>
</protein>
<evidence type="ECO:0000313" key="12">
    <source>
        <dbReference type="EMBL" id="CAJ1394279.1"/>
    </source>
</evidence>
<dbReference type="AlphaFoldDB" id="A0AA36N6H0"/>
<dbReference type="GO" id="GO:0010389">
    <property type="term" value="P:regulation of G2/M transition of mitotic cell cycle"/>
    <property type="evidence" value="ECO:0007669"/>
    <property type="project" value="TreeGrafter"/>
</dbReference>
<dbReference type="GO" id="GO:0005634">
    <property type="term" value="C:nucleus"/>
    <property type="evidence" value="ECO:0007669"/>
    <property type="project" value="TreeGrafter"/>
</dbReference>
<comment type="caution">
    <text evidence="12">The sequence shown here is derived from an EMBL/GenBank/DDBJ whole genome shotgun (WGS) entry which is preliminary data.</text>
</comment>
<dbReference type="Proteomes" id="UP001178507">
    <property type="component" value="Unassembled WGS sequence"/>
</dbReference>
<keyword evidence="6" id="KW-0067">ATP-binding</keyword>
<dbReference type="GO" id="GO:0007165">
    <property type="term" value="P:signal transduction"/>
    <property type="evidence" value="ECO:0007669"/>
    <property type="project" value="TreeGrafter"/>
</dbReference>
<dbReference type="GO" id="GO:0005524">
    <property type="term" value="F:ATP binding"/>
    <property type="evidence" value="ECO:0007669"/>
    <property type="project" value="UniProtKB-KW"/>
</dbReference>
<proteinExistence type="predicted"/>
<dbReference type="InterPro" id="IPR050108">
    <property type="entry name" value="CDK"/>
</dbReference>
<sequence length="103" mass="11777">MATGGPLFPGDSEIDTIFKIFQRLGTPNEATWPGLSELPHFKPTFPHWASRSWGQIRDTAAKVGADGVDLLDRLTRYDPRRRITAQRALEHPYFRDVDRRENA</sequence>
<dbReference type="InterPro" id="IPR011009">
    <property type="entry name" value="Kinase-like_dom_sf"/>
</dbReference>
<dbReference type="SUPFAM" id="SSF56112">
    <property type="entry name" value="Protein kinase-like (PK-like)"/>
    <property type="match status" value="1"/>
</dbReference>
<dbReference type="GO" id="GO:0010468">
    <property type="term" value="P:regulation of gene expression"/>
    <property type="evidence" value="ECO:0007669"/>
    <property type="project" value="TreeGrafter"/>
</dbReference>
<keyword evidence="13" id="KW-1185">Reference proteome</keyword>
<dbReference type="PANTHER" id="PTHR24056">
    <property type="entry name" value="CELL DIVISION PROTEIN KINASE"/>
    <property type="match status" value="1"/>
</dbReference>
<evidence type="ECO:0000256" key="7">
    <source>
        <dbReference type="ARBA" id="ARBA00038543"/>
    </source>
</evidence>
<reference evidence="12" key="1">
    <citation type="submission" date="2023-08" db="EMBL/GenBank/DDBJ databases">
        <authorList>
            <person name="Chen Y."/>
            <person name="Shah S."/>
            <person name="Dougan E. K."/>
            <person name="Thang M."/>
            <person name="Chan C."/>
        </authorList>
    </citation>
    <scope>NUCLEOTIDE SEQUENCE</scope>
</reference>
<dbReference type="EMBL" id="CAUJNA010002791">
    <property type="protein sequence ID" value="CAJ1394279.1"/>
    <property type="molecule type" value="Genomic_DNA"/>
</dbReference>
<dbReference type="GO" id="GO:0004693">
    <property type="term" value="F:cyclin-dependent protein serine/threonine kinase activity"/>
    <property type="evidence" value="ECO:0007669"/>
    <property type="project" value="UniProtKB-EC"/>
</dbReference>
<organism evidence="12 13">
    <name type="scientific">Effrenium voratum</name>
    <dbReference type="NCBI Taxonomy" id="2562239"/>
    <lineage>
        <taxon>Eukaryota</taxon>
        <taxon>Sar</taxon>
        <taxon>Alveolata</taxon>
        <taxon>Dinophyceae</taxon>
        <taxon>Suessiales</taxon>
        <taxon>Symbiodiniaceae</taxon>
        <taxon>Effrenium</taxon>
    </lineage>
</organism>
<dbReference type="PROSITE" id="PS50011">
    <property type="entry name" value="PROTEIN_KINASE_DOM"/>
    <property type="match status" value="1"/>
</dbReference>
<evidence type="ECO:0000256" key="4">
    <source>
        <dbReference type="ARBA" id="ARBA00022741"/>
    </source>
</evidence>
<keyword evidence="5" id="KW-0418">Kinase</keyword>
<evidence type="ECO:0000259" key="11">
    <source>
        <dbReference type="PROSITE" id="PS50011"/>
    </source>
</evidence>
<keyword evidence="4" id="KW-0547">Nucleotide-binding</keyword>
<evidence type="ECO:0000256" key="1">
    <source>
        <dbReference type="ARBA" id="ARBA00012425"/>
    </source>
</evidence>
<dbReference type="PANTHER" id="PTHR24056:SF254">
    <property type="entry name" value="CYCLIN-DEPENDENT KINASE 2"/>
    <property type="match status" value="1"/>
</dbReference>
<keyword evidence="2" id="KW-0723">Serine/threonine-protein kinase</keyword>
<evidence type="ECO:0000256" key="3">
    <source>
        <dbReference type="ARBA" id="ARBA00022679"/>
    </source>
</evidence>
<evidence type="ECO:0000256" key="2">
    <source>
        <dbReference type="ARBA" id="ARBA00022527"/>
    </source>
</evidence>
<evidence type="ECO:0000256" key="5">
    <source>
        <dbReference type="ARBA" id="ARBA00022777"/>
    </source>
</evidence>
<evidence type="ECO:0000313" key="13">
    <source>
        <dbReference type="Proteomes" id="UP001178507"/>
    </source>
</evidence>
<dbReference type="GO" id="GO:0000307">
    <property type="term" value="C:cyclin-dependent protein kinase holoenzyme complex"/>
    <property type="evidence" value="ECO:0007669"/>
    <property type="project" value="TreeGrafter"/>
</dbReference>
<comment type="subunit">
    <text evidence="7">May form a complex composed of at least the catalytic subunit CRK2 and a cyclin.</text>
</comment>
<gene>
    <name evidence="12" type="ORF">EVOR1521_LOCUS18974</name>
</gene>
<evidence type="ECO:0000256" key="10">
    <source>
        <dbReference type="ARBA" id="ARBA00042858"/>
    </source>
</evidence>
<evidence type="ECO:0000256" key="8">
    <source>
        <dbReference type="ARBA" id="ARBA00039612"/>
    </source>
</evidence>
<dbReference type="GO" id="GO:0005737">
    <property type="term" value="C:cytoplasm"/>
    <property type="evidence" value="ECO:0007669"/>
    <property type="project" value="TreeGrafter"/>
</dbReference>
<dbReference type="EC" id="2.7.11.22" evidence="1"/>
<dbReference type="GO" id="GO:0030332">
    <property type="term" value="F:cyclin binding"/>
    <property type="evidence" value="ECO:0007669"/>
    <property type="project" value="TreeGrafter"/>
</dbReference>
<dbReference type="InterPro" id="IPR000719">
    <property type="entry name" value="Prot_kinase_dom"/>
</dbReference>
<keyword evidence="3" id="KW-0808">Transferase</keyword>
<dbReference type="Gene3D" id="1.10.510.10">
    <property type="entry name" value="Transferase(Phosphotransferase) domain 1"/>
    <property type="match status" value="1"/>
</dbReference>
<dbReference type="GO" id="GO:0000082">
    <property type="term" value="P:G1/S transition of mitotic cell cycle"/>
    <property type="evidence" value="ECO:0007669"/>
    <property type="project" value="TreeGrafter"/>
</dbReference>
<feature type="domain" description="Protein kinase" evidence="11">
    <location>
        <begin position="1"/>
        <end position="94"/>
    </location>
</feature>
<evidence type="ECO:0000256" key="6">
    <source>
        <dbReference type="ARBA" id="ARBA00022840"/>
    </source>
</evidence>
<accession>A0AA36N6H0</accession>
<name>A0AA36N6H0_9DINO</name>